<dbReference type="InterPro" id="IPR016162">
    <property type="entry name" value="Ald_DH_N"/>
</dbReference>
<protein>
    <recommendedName>
        <fullName evidence="4">Aldehyde dehydrogenase domain-containing protein</fullName>
    </recommendedName>
</protein>
<sequence length="485" mass="52244">MSILNATHNSQAADDSVAVIELKTVFAEQQRAFAADRYPSLEVRRERIEKIIGMLVSNRERIHQALMSDFGNHPKGASDLIEMLGIVGRVQYVLDHLEEWMQPQPREIDSAALGNARAFIRQEPKGVVGNIVPWNFPIDISIGPLAEMLAAGNRVIIKPSEYAPACAKLVAEMVAATFDRNLVHVVVGGLELSREFSATPWDHLLYTGSPNVGRQVMAAAAKNLTPVTLELGGKCPALLTPGSVTAQNVESVIGTKVIKNGQMCVSVDYVMVPRGDVPAFIAQARGFLDRSAPHYSKSSECTGIISERHMARISDMLKEAEARQVSIVALEDDPQIDLTTRRMPISLVIDPPADLRLMQEEIFGPIMPVLPYDDLDDAIAHINAGERPLGLYVFGDDEALTASVLQQTSSGGAAVNTCALQSGLPSLAFGGSGNSGMGRHHGVEGFREFSNPRGIVVRGDQGDHIDAFYAPYSKASAMVDAALGG</sequence>
<dbReference type="GO" id="GO:0006081">
    <property type="term" value="P:aldehyde metabolic process"/>
    <property type="evidence" value="ECO:0007669"/>
    <property type="project" value="InterPro"/>
</dbReference>
<dbReference type="Pfam" id="PF00171">
    <property type="entry name" value="Aldedh"/>
    <property type="match status" value="1"/>
</dbReference>
<dbReference type="EMBL" id="LAZR01000034">
    <property type="protein sequence ID" value="KKO01643.1"/>
    <property type="molecule type" value="Genomic_DNA"/>
</dbReference>
<evidence type="ECO:0000313" key="5">
    <source>
        <dbReference type="EMBL" id="KKO01643.1"/>
    </source>
</evidence>
<dbReference type="PANTHER" id="PTHR43570:SF20">
    <property type="entry name" value="ALDEHYDE DEHYDROGENASE ALDX-RELATED"/>
    <property type="match status" value="1"/>
</dbReference>
<dbReference type="Gene3D" id="3.40.309.10">
    <property type="entry name" value="Aldehyde Dehydrogenase, Chain A, domain 2"/>
    <property type="match status" value="1"/>
</dbReference>
<proteinExistence type="inferred from homology"/>
<dbReference type="PANTHER" id="PTHR43570">
    <property type="entry name" value="ALDEHYDE DEHYDROGENASE"/>
    <property type="match status" value="1"/>
</dbReference>
<accession>A0A0F9VNZ6</accession>
<dbReference type="InterPro" id="IPR016163">
    <property type="entry name" value="Ald_DH_C"/>
</dbReference>
<dbReference type="AlphaFoldDB" id="A0A0F9VNZ6"/>
<evidence type="ECO:0000256" key="1">
    <source>
        <dbReference type="ARBA" id="ARBA00009986"/>
    </source>
</evidence>
<dbReference type="GO" id="GO:0005737">
    <property type="term" value="C:cytoplasm"/>
    <property type="evidence" value="ECO:0007669"/>
    <property type="project" value="TreeGrafter"/>
</dbReference>
<dbReference type="GO" id="GO:0004029">
    <property type="term" value="F:aldehyde dehydrogenase (NAD+) activity"/>
    <property type="evidence" value="ECO:0007669"/>
    <property type="project" value="TreeGrafter"/>
</dbReference>
<name>A0A0F9VNZ6_9ZZZZ</name>
<keyword evidence="2" id="KW-0560">Oxidoreductase</keyword>
<comment type="caution">
    <text evidence="5">The sequence shown here is derived from an EMBL/GenBank/DDBJ whole genome shotgun (WGS) entry which is preliminary data.</text>
</comment>
<dbReference type="InterPro" id="IPR015590">
    <property type="entry name" value="Aldehyde_DH_dom"/>
</dbReference>
<keyword evidence="3" id="KW-0520">NAD</keyword>
<dbReference type="PIRSF" id="PIRSF036492">
    <property type="entry name" value="ALDH"/>
    <property type="match status" value="1"/>
</dbReference>
<dbReference type="Gene3D" id="3.40.605.10">
    <property type="entry name" value="Aldehyde Dehydrogenase, Chain A, domain 1"/>
    <property type="match status" value="1"/>
</dbReference>
<dbReference type="InterPro" id="IPR016161">
    <property type="entry name" value="Ald_DH/histidinol_DH"/>
</dbReference>
<dbReference type="InterPro" id="IPR012394">
    <property type="entry name" value="Aldehyde_DH_NAD(P)"/>
</dbReference>
<comment type="similarity">
    <text evidence="1">Belongs to the aldehyde dehydrogenase family.</text>
</comment>
<organism evidence="5">
    <name type="scientific">marine sediment metagenome</name>
    <dbReference type="NCBI Taxonomy" id="412755"/>
    <lineage>
        <taxon>unclassified sequences</taxon>
        <taxon>metagenomes</taxon>
        <taxon>ecological metagenomes</taxon>
    </lineage>
</organism>
<reference evidence="5" key="1">
    <citation type="journal article" date="2015" name="Nature">
        <title>Complex archaea that bridge the gap between prokaryotes and eukaryotes.</title>
        <authorList>
            <person name="Spang A."/>
            <person name="Saw J.H."/>
            <person name="Jorgensen S.L."/>
            <person name="Zaremba-Niedzwiedzka K."/>
            <person name="Martijn J."/>
            <person name="Lind A.E."/>
            <person name="van Eijk R."/>
            <person name="Schleper C."/>
            <person name="Guy L."/>
            <person name="Ettema T.J."/>
        </authorList>
    </citation>
    <scope>NUCLEOTIDE SEQUENCE</scope>
</reference>
<gene>
    <name evidence="5" type="ORF">LCGC14_0114510</name>
</gene>
<feature type="domain" description="Aldehyde dehydrogenase" evidence="4">
    <location>
        <begin position="24"/>
        <end position="452"/>
    </location>
</feature>
<dbReference type="SUPFAM" id="SSF53720">
    <property type="entry name" value="ALDH-like"/>
    <property type="match status" value="1"/>
</dbReference>
<evidence type="ECO:0000259" key="4">
    <source>
        <dbReference type="Pfam" id="PF00171"/>
    </source>
</evidence>
<evidence type="ECO:0000256" key="3">
    <source>
        <dbReference type="ARBA" id="ARBA00023027"/>
    </source>
</evidence>
<evidence type="ECO:0000256" key="2">
    <source>
        <dbReference type="ARBA" id="ARBA00023002"/>
    </source>
</evidence>